<comment type="caution">
    <text evidence="2">The sequence shown here is derived from an EMBL/GenBank/DDBJ whole genome shotgun (WGS) entry which is preliminary data.</text>
</comment>
<dbReference type="InterPro" id="IPR050312">
    <property type="entry name" value="IolE/XylAMocC-like"/>
</dbReference>
<dbReference type="OrthoDB" id="9780241at2"/>
<dbReference type="InterPro" id="IPR013022">
    <property type="entry name" value="Xyl_isomerase-like_TIM-brl"/>
</dbReference>
<dbReference type="Proteomes" id="UP000295554">
    <property type="component" value="Unassembled WGS sequence"/>
</dbReference>
<feature type="domain" description="Xylose isomerase-like TIM barrel" evidence="1">
    <location>
        <begin position="26"/>
        <end position="261"/>
    </location>
</feature>
<gene>
    <name evidence="2" type="ORF">E2F43_04430</name>
</gene>
<reference evidence="2 3" key="1">
    <citation type="submission" date="2019-03" db="EMBL/GenBank/DDBJ databases">
        <title>Seongchinamella monodicae gen. nov., sp. nov., a novel member of the Gammaproteobacteria isolated from a tidal mudflat of beach.</title>
        <authorList>
            <person name="Yang H.G."/>
            <person name="Kang J.W."/>
            <person name="Lee S.D."/>
        </authorList>
    </citation>
    <scope>NUCLEOTIDE SEQUENCE [LARGE SCALE GENOMIC DNA]</scope>
    <source>
        <strain evidence="2 3">GH4-78</strain>
    </source>
</reference>
<accession>A0A4R5LVM0</accession>
<dbReference type="AlphaFoldDB" id="A0A4R5LVM0"/>
<protein>
    <submittedName>
        <fullName evidence="2">Sugar phosphate isomerase/epimerase</fullName>
    </submittedName>
</protein>
<dbReference type="PANTHER" id="PTHR12110">
    <property type="entry name" value="HYDROXYPYRUVATE ISOMERASE"/>
    <property type="match status" value="1"/>
</dbReference>
<dbReference type="EMBL" id="SMSE01000001">
    <property type="protein sequence ID" value="TDG15483.1"/>
    <property type="molecule type" value="Genomic_DNA"/>
</dbReference>
<evidence type="ECO:0000259" key="1">
    <source>
        <dbReference type="Pfam" id="PF01261"/>
    </source>
</evidence>
<dbReference type="InterPro" id="IPR036237">
    <property type="entry name" value="Xyl_isomerase-like_sf"/>
</dbReference>
<evidence type="ECO:0000313" key="3">
    <source>
        <dbReference type="Proteomes" id="UP000295554"/>
    </source>
</evidence>
<dbReference type="GO" id="GO:0016853">
    <property type="term" value="F:isomerase activity"/>
    <property type="evidence" value="ECO:0007669"/>
    <property type="project" value="UniProtKB-KW"/>
</dbReference>
<dbReference type="Pfam" id="PF01261">
    <property type="entry name" value="AP_endonuc_2"/>
    <property type="match status" value="1"/>
</dbReference>
<name>A0A4R5LVM0_9GAMM</name>
<evidence type="ECO:0000313" key="2">
    <source>
        <dbReference type="EMBL" id="TDG15483.1"/>
    </source>
</evidence>
<dbReference type="PANTHER" id="PTHR12110:SF41">
    <property type="entry name" value="INOSOSE DEHYDRATASE"/>
    <property type="match status" value="1"/>
</dbReference>
<proteinExistence type="predicted"/>
<dbReference type="Gene3D" id="3.20.20.150">
    <property type="entry name" value="Divalent-metal-dependent TIM barrel enzymes"/>
    <property type="match status" value="1"/>
</dbReference>
<dbReference type="RefSeq" id="WP_133209969.1">
    <property type="nucleotide sequence ID" value="NZ_SMSE01000001.1"/>
</dbReference>
<keyword evidence="2" id="KW-0413">Isomerase</keyword>
<organism evidence="2 3">
    <name type="scientific">Seongchinamella unica</name>
    <dbReference type="NCBI Taxonomy" id="2547392"/>
    <lineage>
        <taxon>Bacteria</taxon>
        <taxon>Pseudomonadati</taxon>
        <taxon>Pseudomonadota</taxon>
        <taxon>Gammaproteobacteria</taxon>
        <taxon>Cellvibrionales</taxon>
        <taxon>Halieaceae</taxon>
        <taxon>Seongchinamella</taxon>
    </lineage>
</organism>
<dbReference type="SUPFAM" id="SSF51658">
    <property type="entry name" value="Xylose isomerase-like"/>
    <property type="match status" value="1"/>
</dbReference>
<sequence length="284" mass="31261">MDVRIGMDMRLWGDNPGVEQLPVLEMLAAQGYEGVEIPVCGQGSSALKLLRVALDNLDFDVTTSTRLPPAANPVSSDPAERQAALDFLRARLDESAILGSTVLSGGLFQSQGVFTGKPPTDREWEWSRQCLRAAAEYAAGMGISLALEFQCRFDAHLINTAADAARMCRDIGLGNVGVLYNTFHAHLEEFNPARALPAAGEQLLHVRLSESHRGELGRGQVQWQETFATLDFLDYRGWLVVQALAVGSGTASPENIWRDNFDSREQLSADAIRLIRQILRIQRQ</sequence>
<keyword evidence="3" id="KW-1185">Reference proteome</keyword>